<reference evidence="3" key="2">
    <citation type="submission" date="2020-07" db="EMBL/GenBank/DDBJ databases">
        <authorList>
            <person name="Lood C."/>
            <person name="Girard L."/>
        </authorList>
    </citation>
    <scope>NUCLEOTIDE SEQUENCE</scope>
    <source>
        <strain evidence="3">SWRI102</strain>
    </source>
</reference>
<dbReference type="Gene3D" id="3.80.10.10">
    <property type="entry name" value="Ribonuclease Inhibitor"/>
    <property type="match status" value="2"/>
</dbReference>
<keyword evidence="1" id="KW-0732">Signal</keyword>
<sequence>MSIQTTHIEFIQARLPAWLKRAPRADQKRFKVLVQQLQRDSDALNALLVDLPAPEAFASELLQAEPQIQAWRPINGVGDHADAIRRARVRRGPYVIDPTLSVIKAAMANYPPGDAVIGGEFDTKGELFIQGRPQEFTRWGAPSDTAPLPMSPAEFARLCRRVDVGGAYRQLLEGKLPRIGSEIPAIANLYMAYARSQLTHDAYEAKLNGRLDETGVRLLAHVGIQLEERPVVPLACEVKSLELLSVPLFGARVYWGVQGDASGVRPIVLHIPNDEVAPLKQFASLQAMSAELTERVRRRRYRERLMEYFPLRLQALLGTALHDQVEWRVDNNPNVIQELYARITGWRDGERGEDGSRQRIRIPMPKVAWGMGDLRVEPWTACYNEWRGQVLDNAATLMVPTRYLDWQAQLARLAYWESLVERALMLAATFFPFCAPIGMTAAAVGGVRLVYEIFEGIQAFNQGHAQEGIEHIFNVLFGIAQGAYLGFIGGAIEPMQVQDGSTRLWNGDVTPFQARRLPPVEAEQDAWGVWRTIDKAWVRIDDRYFEVQGTGDALNLRLPVGHRGIRPPLAWSRGRGWQWAHRDPMQRGNLELVRSFVETPGELDDVTILALQRQVGISEAHLRYLQVEGQPLPAIFADALDEARNWQWLRHTIERLRRDEAPGGKHFRIVQTLVELPGWPKKLTLRYYDEVTLYPVGNKANTRSVRLTKADLEHDAWASYVLVSLDSDEQTAILGQSSFGLRPAERSHLLAQRWAELLERNAARLTKGMRRPILLDPLAAPVRRAFPGLPESIANELARETTGQDRLRLLDGRVNEGLGKRCAQALRELRLSRALGALARGENSGDRDRIVMGLLGRSPQAQGRLHLRLWSRELRGPIEVEAEGPIKVIRQEDDKYRPFDEYGEELAGPLALEEALLRAMPDDARQALGLNIWEADKLRAQLLAQALEDRQGLRSFLSMKGIGDDGPRPQWLNGRLGYPLSGRGRIPLQEWHQGLDHRLEQLYPSHAGIALGRLRLTLAEQARREGISLEDLLGGLEAQWTALDEGLHHWVIHNEAHHSVESLYDTEARVRQRTAVAEEIRRAWRRAPDPHREGGEISLHLEGHGIGRLPPINANFDHIEELTLADLSLDEDPSDFLRLFPNLDMLSLDDNLLTAIPVAVGELRGLMELSLGHNPLAITAEVFAPLLGVDSAINLRALDLSGISSNAESSTSAAMIAAINSLAGLPSLREVVWSENLHFTPQELQAITALPGLLALDLMSCGLRLDEAGSAFLRTATSLKRLRLNGNNCTHLPSLPELTQLRELELARTGLDKVPALALTVLANPSENAFLDLKGNRINNIQDELLPALGARPDPDGLVLLLHDNPLPSAQIQALRVFKLDAFRYTVDAWLDSFPTFQSSLEAARDEAGNRRFIDWFSTAMTEASTRADTGLSYNDRVRAGAVLQHYTGYGTVYAELAPRLADFGEQLEALRSRLQARILDREQPDIAELEVHFTMFTTVQRARFAPQRVPFAGFLNEHYDYWNFILTARYPDAVQRNGWITQERFIDWLSAAQDSFDNNDQAARVGEMTWRPYLGLMSRDWADGLAIWDTVENDLVDAFSEPVDPSGWPQVLRDNLAQPDAGLPSAWEYVSVNGRMAWRRSSLEAVADVDWAAGQPVNLNDDQFRRTMALYRSVKSREMDALVRRITTDLVVPWWPVRAPASTV</sequence>
<dbReference type="InterPro" id="IPR050328">
    <property type="entry name" value="Dev_Immune_Receptor"/>
</dbReference>
<dbReference type="PROSITE" id="PS51450">
    <property type="entry name" value="LRR"/>
    <property type="match status" value="1"/>
</dbReference>
<dbReference type="EMBL" id="JABWQX010000001">
    <property type="protein sequence ID" value="MBC3394489.1"/>
    <property type="molecule type" value="Genomic_DNA"/>
</dbReference>
<dbReference type="PANTHER" id="PTHR24373:SF370">
    <property type="entry name" value="FISH-LIPS, ISOFORM E"/>
    <property type="match status" value="1"/>
</dbReference>
<proteinExistence type="predicted"/>
<evidence type="ECO:0000313" key="4">
    <source>
        <dbReference type="EMBL" id="MBV4551944.1"/>
    </source>
</evidence>
<reference evidence="4" key="3">
    <citation type="submission" date="2021-06" db="EMBL/GenBank/DDBJ databases">
        <title>Updating the genus Pseudomonas: Description of 43 new species and partition of the Pseudomonas putida group.</title>
        <authorList>
            <person name="Girard L."/>
            <person name="Lood C."/>
            <person name="Vandamme P."/>
            <person name="Rokni-Zadeh H."/>
            <person name="Van Noort V."/>
            <person name="Hofte M."/>
            <person name="Lavigne R."/>
            <person name="De Mot R."/>
        </authorList>
    </citation>
    <scope>NUCLEOTIDE SEQUENCE</scope>
    <source>
        <strain evidence="4">SWRI102</strain>
    </source>
</reference>
<dbReference type="Pfam" id="PF20178">
    <property type="entry name" value="ToxA_N"/>
    <property type="match status" value="1"/>
</dbReference>
<protein>
    <submittedName>
        <fullName evidence="3">Leucine-rich repeat domain-containing protein</fullName>
    </submittedName>
</protein>
<dbReference type="SUPFAM" id="SSF52058">
    <property type="entry name" value="L domain-like"/>
    <property type="match status" value="1"/>
</dbReference>
<dbReference type="GO" id="GO:0005615">
    <property type="term" value="C:extracellular space"/>
    <property type="evidence" value="ECO:0007669"/>
    <property type="project" value="TreeGrafter"/>
</dbReference>
<dbReference type="InterPro" id="IPR001611">
    <property type="entry name" value="Leu-rich_rpt"/>
</dbReference>
<dbReference type="PANTHER" id="PTHR24373">
    <property type="entry name" value="SLIT RELATED LEUCINE-RICH REPEAT NEURONAL PROTEIN"/>
    <property type="match status" value="1"/>
</dbReference>
<dbReference type="InterPro" id="IPR046673">
    <property type="entry name" value="ToxA_N"/>
</dbReference>
<evidence type="ECO:0000313" key="3">
    <source>
        <dbReference type="EMBL" id="MBC3394489.1"/>
    </source>
</evidence>
<dbReference type="Proteomes" id="UP000659438">
    <property type="component" value="Unassembled WGS sequence"/>
</dbReference>
<organism evidence="3">
    <name type="scientific">Pseudomonas marvdashtae</name>
    <dbReference type="NCBI Taxonomy" id="2745500"/>
    <lineage>
        <taxon>Bacteria</taxon>
        <taxon>Pseudomonadati</taxon>
        <taxon>Pseudomonadota</taxon>
        <taxon>Gammaproteobacteria</taxon>
        <taxon>Pseudomonadales</taxon>
        <taxon>Pseudomonadaceae</taxon>
        <taxon>Pseudomonas</taxon>
    </lineage>
</organism>
<dbReference type="GO" id="GO:0031012">
    <property type="term" value="C:extracellular matrix"/>
    <property type="evidence" value="ECO:0007669"/>
    <property type="project" value="TreeGrafter"/>
</dbReference>
<comment type="caution">
    <text evidence="3">The sequence shown here is derived from an EMBL/GenBank/DDBJ whole genome shotgun (WGS) entry which is preliminary data.</text>
</comment>
<accession>A0A923FKI4</accession>
<dbReference type="RefSeq" id="WP_186642685.1">
    <property type="nucleotide sequence ID" value="NZ_JABWQX020000001.1"/>
</dbReference>
<dbReference type="EMBL" id="JABWQX020000001">
    <property type="protein sequence ID" value="MBV4551944.1"/>
    <property type="molecule type" value="Genomic_DNA"/>
</dbReference>
<gene>
    <name evidence="4" type="ORF">HU742_012410</name>
    <name evidence="3" type="ORF">HU742_04665</name>
</gene>
<evidence type="ECO:0000259" key="2">
    <source>
        <dbReference type="Pfam" id="PF20178"/>
    </source>
</evidence>
<reference evidence="3 5" key="1">
    <citation type="journal article" date="2020" name="Microorganisms">
        <title>Reliable Identification of Environmental Pseudomonas Isolates Using the rpoD Gene.</title>
        <authorList>
            <consortium name="The Broad Institute Genome Sequencing Platform"/>
            <person name="Girard L."/>
            <person name="Lood C."/>
            <person name="Rokni-Zadeh H."/>
            <person name="van Noort V."/>
            <person name="Lavigne R."/>
            <person name="De Mot R."/>
        </authorList>
    </citation>
    <scope>NUCLEOTIDE SEQUENCE</scope>
    <source>
        <strain evidence="3 5">SWRI102</strain>
    </source>
</reference>
<feature type="domain" description="Dermonecrotic toxin N-terminal" evidence="2">
    <location>
        <begin position="50"/>
        <end position="312"/>
    </location>
</feature>
<dbReference type="InterPro" id="IPR032675">
    <property type="entry name" value="LRR_dom_sf"/>
</dbReference>
<keyword evidence="5" id="KW-1185">Reference proteome</keyword>
<evidence type="ECO:0000313" key="5">
    <source>
        <dbReference type="Proteomes" id="UP000659438"/>
    </source>
</evidence>
<name>A0A923FKI4_9PSED</name>
<evidence type="ECO:0000256" key="1">
    <source>
        <dbReference type="ARBA" id="ARBA00022729"/>
    </source>
</evidence>